<comment type="caution">
    <text evidence="3">The sequence shown here is derived from an EMBL/GenBank/DDBJ whole genome shotgun (WGS) entry which is preliminary data.</text>
</comment>
<comment type="similarity">
    <text evidence="1">Belongs to the universal stress protein A family.</text>
</comment>
<dbReference type="CDD" id="cd00293">
    <property type="entry name" value="USP-like"/>
    <property type="match status" value="1"/>
</dbReference>
<reference evidence="4" key="1">
    <citation type="journal article" date="2019" name="Int. J. Syst. Evol. Microbiol.">
        <title>The Global Catalogue of Microorganisms (GCM) 10K type strain sequencing project: providing services to taxonomists for standard genome sequencing and annotation.</title>
        <authorList>
            <consortium name="The Broad Institute Genomics Platform"/>
            <consortium name="The Broad Institute Genome Sequencing Center for Infectious Disease"/>
            <person name="Wu L."/>
            <person name="Ma J."/>
        </authorList>
    </citation>
    <scope>NUCLEOTIDE SEQUENCE [LARGE SCALE GENOMIC DNA]</scope>
    <source>
        <strain evidence="4">KCTC 52274</strain>
    </source>
</reference>
<proteinExistence type="inferred from homology"/>
<accession>A0ABW5LFN4</accession>
<gene>
    <name evidence="3" type="ORF">ACFSR1_06485</name>
</gene>
<evidence type="ECO:0000313" key="3">
    <source>
        <dbReference type="EMBL" id="MFD2562312.1"/>
    </source>
</evidence>
<dbReference type="Proteomes" id="UP001597319">
    <property type="component" value="Unassembled WGS sequence"/>
</dbReference>
<dbReference type="InterPro" id="IPR006015">
    <property type="entry name" value="Universal_stress_UspA"/>
</dbReference>
<sequence>MKKRILISTDFSKNAQNAMDYAINLYKHDTCEFYILNTYSIEAFTMELDATTQIEVSKQKSVTGLANILDRLSIINDSPNHQYHMISERGFLIEKLKKIIDEQDIDIVVMGTKGATDSGTKIYGSHTMLAMERIRNCPVLAIPAKAIFKKIKEIVFPTDYRTVYKKKEFHYLIDIAKNNGSAIHILHILQKNKLLDEDQRNNQNLLKEYFKGLEYSFYELQDTKVQSGVNSFIENRNIDLVSFINRKHNFFSWNLSKPMVKNLTYHSNIPILALHDLRN</sequence>
<dbReference type="Pfam" id="PF00582">
    <property type="entry name" value="Usp"/>
    <property type="match status" value="1"/>
</dbReference>
<dbReference type="PRINTS" id="PR01438">
    <property type="entry name" value="UNVRSLSTRESS"/>
</dbReference>
<dbReference type="InterPro" id="IPR006016">
    <property type="entry name" value="UspA"/>
</dbReference>
<dbReference type="Gene3D" id="3.40.50.12370">
    <property type="match status" value="1"/>
</dbReference>
<dbReference type="EMBL" id="JBHULE010000008">
    <property type="protein sequence ID" value="MFD2562312.1"/>
    <property type="molecule type" value="Genomic_DNA"/>
</dbReference>
<organism evidence="3 4">
    <name type="scientific">Aquimarina rubra</name>
    <dbReference type="NCBI Taxonomy" id="1920033"/>
    <lineage>
        <taxon>Bacteria</taxon>
        <taxon>Pseudomonadati</taxon>
        <taxon>Bacteroidota</taxon>
        <taxon>Flavobacteriia</taxon>
        <taxon>Flavobacteriales</taxon>
        <taxon>Flavobacteriaceae</taxon>
        <taxon>Aquimarina</taxon>
    </lineage>
</organism>
<name>A0ABW5LFN4_9FLAO</name>
<feature type="domain" description="UspA" evidence="2">
    <location>
        <begin position="2"/>
        <end position="142"/>
    </location>
</feature>
<evidence type="ECO:0000259" key="2">
    <source>
        <dbReference type="Pfam" id="PF00582"/>
    </source>
</evidence>
<protein>
    <submittedName>
        <fullName evidence="3">Universal stress protein</fullName>
    </submittedName>
</protein>
<dbReference type="RefSeq" id="WP_378290799.1">
    <property type="nucleotide sequence ID" value="NZ_JBHULE010000008.1"/>
</dbReference>
<keyword evidence="4" id="KW-1185">Reference proteome</keyword>
<evidence type="ECO:0000256" key="1">
    <source>
        <dbReference type="ARBA" id="ARBA00008791"/>
    </source>
</evidence>
<dbReference type="SUPFAM" id="SSF52402">
    <property type="entry name" value="Adenine nucleotide alpha hydrolases-like"/>
    <property type="match status" value="2"/>
</dbReference>
<evidence type="ECO:0000313" key="4">
    <source>
        <dbReference type="Proteomes" id="UP001597319"/>
    </source>
</evidence>